<feature type="coiled-coil region" evidence="1">
    <location>
        <begin position="420"/>
        <end position="450"/>
    </location>
</feature>
<evidence type="ECO:0000313" key="3">
    <source>
        <dbReference type="EMBL" id="OTG27663.1"/>
    </source>
</evidence>
<sequence>MDEYLQHMKTLRSHMNDVEDQAAKISVEEQMQITTIQTLTKEIDSAKSEIKRLKEDSDAMKNAKGDICSKILERQRKIALLENDSSTLSQTLELIQQEKVNLSTKLVDKRTSYEKTEEELGTKLKEQQDWLNKYKSNSKSGQHSSVHVTCCESRDDAYRNMVKKIDAAKAKFDNLTQMRSELASERHKVKQSLEELKCRMDSYEPKLRDMPNEALEEEVQALMSDKSGETEYQESMQSQIDTIKEISHMVKCGCGEEYKVEVDRCVIGWLDKPVTIKAEIKRLKEDSDVLKNTKEYICLKILERQRKIALLENDSSTLSQTLELIQQERVNLSTSVEKRPPNSNFAPNQDYQQQPQPQTPKSTASKGYDWTPLVEKRMQEDFGEVMQSNQELIEGEKYDWSAQVTQANREPKGGEKYDWRAHLEEAKQGLEELKTALEELECSMGNYEVRCYRYTLILACHVFLHLLIS</sequence>
<dbReference type="Proteomes" id="UP000215914">
    <property type="component" value="Chromosome 4"/>
</dbReference>
<reference evidence="4" key="1">
    <citation type="journal article" date="2017" name="Nature">
        <title>The sunflower genome provides insights into oil metabolism, flowering and Asterid evolution.</title>
        <authorList>
            <person name="Badouin H."/>
            <person name="Gouzy J."/>
            <person name="Grassa C.J."/>
            <person name="Murat F."/>
            <person name="Staton S.E."/>
            <person name="Cottret L."/>
            <person name="Lelandais-Briere C."/>
            <person name="Owens G.L."/>
            <person name="Carrere S."/>
            <person name="Mayjonade B."/>
            <person name="Legrand L."/>
            <person name="Gill N."/>
            <person name="Kane N.C."/>
            <person name="Bowers J.E."/>
            <person name="Hubner S."/>
            <person name="Bellec A."/>
            <person name="Berard A."/>
            <person name="Berges H."/>
            <person name="Blanchet N."/>
            <person name="Boniface M.C."/>
            <person name="Brunel D."/>
            <person name="Catrice O."/>
            <person name="Chaidir N."/>
            <person name="Claudel C."/>
            <person name="Donnadieu C."/>
            <person name="Faraut T."/>
            <person name="Fievet G."/>
            <person name="Helmstetter N."/>
            <person name="King M."/>
            <person name="Knapp S.J."/>
            <person name="Lai Z."/>
            <person name="Le Paslier M.C."/>
            <person name="Lippi Y."/>
            <person name="Lorenzon L."/>
            <person name="Mandel J.R."/>
            <person name="Marage G."/>
            <person name="Marchand G."/>
            <person name="Marquand E."/>
            <person name="Bret-Mestries E."/>
            <person name="Morien E."/>
            <person name="Nambeesan S."/>
            <person name="Nguyen T."/>
            <person name="Pegot-Espagnet P."/>
            <person name="Pouilly N."/>
            <person name="Raftis F."/>
            <person name="Sallet E."/>
            <person name="Schiex T."/>
            <person name="Thomas J."/>
            <person name="Vandecasteele C."/>
            <person name="Vares D."/>
            <person name="Vear F."/>
            <person name="Vautrin S."/>
            <person name="Crespi M."/>
            <person name="Mangin B."/>
            <person name="Burke J.M."/>
            <person name="Salse J."/>
            <person name="Munos S."/>
            <person name="Vincourt P."/>
            <person name="Rieseberg L.H."/>
            <person name="Langlade N.B."/>
        </authorList>
    </citation>
    <scope>NUCLEOTIDE SEQUENCE [LARGE SCALE GENOMIC DNA]</scope>
    <source>
        <strain evidence="4">cv. SF193</strain>
    </source>
</reference>
<protein>
    <submittedName>
        <fullName evidence="3">Uncharacterized protein</fullName>
    </submittedName>
</protein>
<evidence type="ECO:0000256" key="1">
    <source>
        <dbReference type="SAM" id="Coils"/>
    </source>
</evidence>
<proteinExistence type="predicted"/>
<accession>A0A251UXA5</accession>
<dbReference type="PANTHER" id="PTHR38353">
    <property type="entry name" value="TROPOMYOSIN"/>
    <property type="match status" value="1"/>
</dbReference>
<feature type="compositionally biased region" description="Polar residues" evidence="2">
    <location>
        <begin position="336"/>
        <end position="346"/>
    </location>
</feature>
<feature type="coiled-coil region" evidence="1">
    <location>
        <begin position="1"/>
        <end position="98"/>
    </location>
</feature>
<evidence type="ECO:0000313" key="4">
    <source>
        <dbReference type="Proteomes" id="UP000215914"/>
    </source>
</evidence>
<feature type="compositionally biased region" description="Low complexity" evidence="2">
    <location>
        <begin position="347"/>
        <end position="360"/>
    </location>
</feature>
<dbReference type="EMBL" id="CM007893">
    <property type="protein sequence ID" value="OTG27663.1"/>
    <property type="molecule type" value="Genomic_DNA"/>
</dbReference>
<dbReference type="InParanoid" id="A0A251UXA5"/>
<evidence type="ECO:0000256" key="2">
    <source>
        <dbReference type="SAM" id="MobiDB-lite"/>
    </source>
</evidence>
<keyword evidence="1" id="KW-0175">Coiled coil</keyword>
<dbReference type="PANTHER" id="PTHR38353:SF2">
    <property type="entry name" value="TROPOMYOSIN"/>
    <property type="match status" value="1"/>
</dbReference>
<feature type="coiled-coil region" evidence="1">
    <location>
        <begin position="158"/>
        <end position="199"/>
    </location>
</feature>
<feature type="region of interest" description="Disordered" evidence="2">
    <location>
        <begin position="336"/>
        <end position="370"/>
    </location>
</feature>
<dbReference type="AlphaFoldDB" id="A0A251UXA5"/>
<keyword evidence="4" id="KW-1185">Reference proteome</keyword>
<organism evidence="3 4">
    <name type="scientific">Helianthus annuus</name>
    <name type="common">Common sunflower</name>
    <dbReference type="NCBI Taxonomy" id="4232"/>
    <lineage>
        <taxon>Eukaryota</taxon>
        <taxon>Viridiplantae</taxon>
        <taxon>Streptophyta</taxon>
        <taxon>Embryophyta</taxon>
        <taxon>Tracheophyta</taxon>
        <taxon>Spermatophyta</taxon>
        <taxon>Magnoliopsida</taxon>
        <taxon>eudicotyledons</taxon>
        <taxon>Gunneridae</taxon>
        <taxon>Pentapetalae</taxon>
        <taxon>asterids</taxon>
        <taxon>campanulids</taxon>
        <taxon>Asterales</taxon>
        <taxon>Asteraceae</taxon>
        <taxon>Asteroideae</taxon>
        <taxon>Heliantheae alliance</taxon>
        <taxon>Heliantheae</taxon>
        <taxon>Helianthus</taxon>
    </lineage>
</organism>
<gene>
    <name evidence="3" type="ORF">HannXRQ_Chr04g0102481</name>
</gene>
<name>A0A251UXA5_HELAN</name>